<evidence type="ECO:0000313" key="9">
    <source>
        <dbReference type="Proteomes" id="UP000032800"/>
    </source>
</evidence>
<dbReference type="NCBIfam" id="TIGR01145">
    <property type="entry name" value="ATP_synt_delta"/>
    <property type="match status" value="1"/>
</dbReference>
<evidence type="ECO:0000256" key="6">
    <source>
        <dbReference type="ARBA" id="ARBA00023310"/>
    </source>
</evidence>
<dbReference type="Pfam" id="PF00213">
    <property type="entry name" value="OSCP"/>
    <property type="match status" value="1"/>
</dbReference>
<dbReference type="Proteomes" id="UP000032800">
    <property type="component" value="Chromosome I"/>
</dbReference>
<dbReference type="GO" id="GO:0045259">
    <property type="term" value="C:proton-transporting ATP synthase complex"/>
    <property type="evidence" value="ECO:0007669"/>
    <property type="project" value="UniProtKB-KW"/>
</dbReference>
<dbReference type="HAMAP" id="MF_01416">
    <property type="entry name" value="ATP_synth_delta_bact"/>
    <property type="match status" value="1"/>
</dbReference>
<dbReference type="GO" id="GO:0016787">
    <property type="term" value="F:hydrolase activity"/>
    <property type="evidence" value="ECO:0007669"/>
    <property type="project" value="UniProtKB-KW"/>
</dbReference>
<keyword evidence="8" id="KW-0378">Hydrolase</keyword>
<keyword evidence="7" id="KW-0139">CF(1)</keyword>
<protein>
    <recommendedName>
        <fullName evidence="7">ATP synthase subunit delta</fullName>
    </recommendedName>
    <alternativeName>
        <fullName evidence="7">ATP synthase F(1) sector subunit delta</fullName>
    </alternativeName>
    <alternativeName>
        <fullName evidence="7">F-type ATPase subunit delta</fullName>
        <shortName evidence="7">F-ATPase subunit delta</shortName>
    </alternativeName>
</protein>
<dbReference type="EMBL" id="LN649255">
    <property type="protein sequence ID" value="CEI58832.1"/>
    <property type="molecule type" value="Genomic_DNA"/>
</dbReference>
<keyword evidence="2 7" id="KW-0813">Transport</keyword>
<comment type="function">
    <text evidence="7">This protein is part of the stalk that links CF(0) to CF(1). It either transmits conformational changes from CF(0) to CF(1) or is implicated in proton conduction.</text>
</comment>
<accession>A0A8D9JVV7</accession>
<proteinExistence type="inferred from homology"/>
<organism evidence="8 9">
    <name type="scientific">Candidatus Portiera aleyrodidarum</name>
    <name type="common">primary endosymbiont of Bemisia tabaci</name>
    <dbReference type="NCBI Taxonomy" id="91844"/>
    <lineage>
        <taxon>Bacteria</taxon>
        <taxon>Pseudomonadati</taxon>
        <taxon>Pseudomonadota</taxon>
        <taxon>Gammaproteobacteria</taxon>
        <taxon>Candidatus Johnevansiales</taxon>
        <taxon>Candidatus Johnevansiaceae</taxon>
        <taxon>Candidatus Portiera</taxon>
    </lineage>
</organism>
<comment type="function">
    <text evidence="7">F(1)F(0) ATP synthase produces ATP from ADP in the presence of a proton or sodium gradient. F-type ATPases consist of two structural domains, F(1) containing the extramembraneous catalytic core and F(0) containing the membrane proton channel, linked together by a central stalk and a peripheral stalk. During catalysis, ATP synthesis in the catalytic domain of F(1) is coupled via a rotary mechanism of the central stalk subunits to proton translocation.</text>
</comment>
<dbReference type="AlphaFoldDB" id="A0A8D9JVV7"/>
<evidence type="ECO:0000256" key="7">
    <source>
        <dbReference type="HAMAP-Rule" id="MF_01416"/>
    </source>
</evidence>
<evidence type="ECO:0000256" key="3">
    <source>
        <dbReference type="ARBA" id="ARBA00022781"/>
    </source>
</evidence>
<evidence type="ECO:0000256" key="4">
    <source>
        <dbReference type="ARBA" id="ARBA00023065"/>
    </source>
</evidence>
<gene>
    <name evidence="7 8" type="primary">atpH</name>
    <name evidence="8" type="ORF">PAD_272</name>
</gene>
<keyword evidence="4 7" id="KW-0406">Ion transport</keyword>
<comment type="similarity">
    <text evidence="7">Belongs to the ATPase delta chain family.</text>
</comment>
<name>A0A8D9JVV7_9GAMM</name>
<evidence type="ECO:0000256" key="1">
    <source>
        <dbReference type="ARBA" id="ARBA00004370"/>
    </source>
</evidence>
<sequence>MKISEKLKNNKPYFNAIWELSVLSKDLDEWKNKIKMIDYIINYYRKNNLLKCFSFNKNKNIKHILDNESFKIIKILRNKNINIIKYILYKYERKIFKKYNILNIKIISAFILKNIHKKKIINILSLKFKKKIFIKKIEINKKIIGGLIIKIKKNIIDFSIIYRLNKLKKTLLG</sequence>
<dbReference type="KEGG" id="plc:PAD_272"/>
<dbReference type="PRINTS" id="PR00125">
    <property type="entry name" value="ATPASEDELTA"/>
</dbReference>
<keyword evidence="6 7" id="KW-0066">ATP synthesis</keyword>
<keyword evidence="5 7" id="KW-0472">Membrane</keyword>
<reference evidence="8 9" key="1">
    <citation type="journal article" date="2015" name="Genome Biol. Evol.">
        <title>Genome evolution in the primary endosymbiont of whiteflies sheds light on their divergence.</title>
        <authorList>
            <person name="Santos-Garcia D."/>
            <person name="Vargas-Chavez C."/>
            <person name="Moya A."/>
            <person name="Latorre A."/>
            <person name="Silva"/>
            <person name="F J."/>
        </authorList>
    </citation>
    <scope>NUCLEOTIDE SEQUENCE [LARGE SCALE GENOMIC DNA]</scope>
    <source>
        <strain evidence="9">AD-VLC</strain>
    </source>
</reference>
<dbReference type="RefSeq" id="WP_219848663.1">
    <property type="nucleotide sequence ID" value="NZ_LN649255.1"/>
</dbReference>
<evidence type="ECO:0000256" key="2">
    <source>
        <dbReference type="ARBA" id="ARBA00022448"/>
    </source>
</evidence>
<dbReference type="GO" id="GO:0046933">
    <property type="term" value="F:proton-transporting ATP synthase activity, rotational mechanism"/>
    <property type="evidence" value="ECO:0007669"/>
    <property type="project" value="UniProtKB-UniRule"/>
</dbReference>
<comment type="subcellular location">
    <subcellularLocation>
        <location evidence="7">Cell membrane</location>
        <topology evidence="7">Peripheral membrane protein</topology>
    </subcellularLocation>
    <subcellularLocation>
        <location evidence="1">Membrane</location>
    </subcellularLocation>
</comment>
<evidence type="ECO:0000256" key="5">
    <source>
        <dbReference type="ARBA" id="ARBA00023136"/>
    </source>
</evidence>
<dbReference type="GO" id="GO:0005886">
    <property type="term" value="C:plasma membrane"/>
    <property type="evidence" value="ECO:0007669"/>
    <property type="project" value="UniProtKB-SubCell"/>
</dbReference>
<keyword evidence="7" id="KW-1003">Cell membrane</keyword>
<dbReference type="InterPro" id="IPR000711">
    <property type="entry name" value="ATPase_OSCP/dsu"/>
</dbReference>
<evidence type="ECO:0000313" key="8">
    <source>
        <dbReference type="EMBL" id="CEI58832.1"/>
    </source>
</evidence>
<keyword evidence="3 7" id="KW-0375">Hydrogen ion transport</keyword>